<feature type="domain" description="DUF7726" evidence="2">
    <location>
        <begin position="57"/>
        <end position="94"/>
    </location>
</feature>
<evidence type="ECO:0000313" key="3">
    <source>
        <dbReference type="EMBL" id="KIW55752.1"/>
    </source>
</evidence>
<protein>
    <recommendedName>
        <fullName evidence="2">DUF7726 domain-containing protein</fullName>
    </recommendedName>
</protein>
<dbReference type="PANTHER" id="PTHR42339">
    <property type="entry name" value="HISTONE H1"/>
    <property type="match status" value="1"/>
</dbReference>
<accession>A0A0D2D024</accession>
<dbReference type="HOGENOM" id="CLU_090081_1_0_1"/>
<dbReference type="Pfam" id="PF24852">
    <property type="entry name" value="DUF7726"/>
    <property type="match status" value="1"/>
</dbReference>
<name>A0A0D2D024_9EURO</name>
<dbReference type="Proteomes" id="UP000054342">
    <property type="component" value="Unassembled WGS sequence"/>
</dbReference>
<organism evidence="3 4">
    <name type="scientific">Exophiala xenobiotica</name>
    <dbReference type="NCBI Taxonomy" id="348802"/>
    <lineage>
        <taxon>Eukaryota</taxon>
        <taxon>Fungi</taxon>
        <taxon>Dikarya</taxon>
        <taxon>Ascomycota</taxon>
        <taxon>Pezizomycotina</taxon>
        <taxon>Eurotiomycetes</taxon>
        <taxon>Chaetothyriomycetidae</taxon>
        <taxon>Chaetothyriales</taxon>
        <taxon>Herpotrichiellaceae</taxon>
        <taxon>Exophiala</taxon>
    </lineage>
</organism>
<dbReference type="OrthoDB" id="2592504at2759"/>
<evidence type="ECO:0000256" key="1">
    <source>
        <dbReference type="SAM" id="MobiDB-lite"/>
    </source>
</evidence>
<dbReference type="GeneID" id="25326389"/>
<dbReference type="InterPro" id="IPR056143">
    <property type="entry name" value="DUF7726"/>
</dbReference>
<dbReference type="AlphaFoldDB" id="A0A0D2D024"/>
<reference evidence="3 4" key="1">
    <citation type="submission" date="2015-01" db="EMBL/GenBank/DDBJ databases">
        <title>The Genome Sequence of Exophiala xenobiotica CBS118157.</title>
        <authorList>
            <consortium name="The Broad Institute Genomics Platform"/>
            <person name="Cuomo C."/>
            <person name="de Hoog S."/>
            <person name="Gorbushina A."/>
            <person name="Stielow B."/>
            <person name="Teixiera M."/>
            <person name="Abouelleil A."/>
            <person name="Chapman S.B."/>
            <person name="Priest M."/>
            <person name="Young S.K."/>
            <person name="Wortman J."/>
            <person name="Nusbaum C."/>
            <person name="Birren B."/>
        </authorList>
    </citation>
    <scope>NUCLEOTIDE SEQUENCE [LARGE SCALE GENOMIC DNA]</scope>
    <source>
        <strain evidence="3 4">CBS 118157</strain>
    </source>
</reference>
<gene>
    <name evidence="3" type="ORF">PV05_04481</name>
</gene>
<dbReference type="RefSeq" id="XP_013316336.1">
    <property type="nucleotide sequence ID" value="XM_013460882.1"/>
</dbReference>
<feature type="region of interest" description="Disordered" evidence="1">
    <location>
        <begin position="39"/>
        <end position="58"/>
    </location>
</feature>
<dbReference type="PANTHER" id="PTHR42339:SF1">
    <property type="entry name" value="HISTONE H1"/>
    <property type="match status" value="1"/>
</dbReference>
<evidence type="ECO:0000259" key="2">
    <source>
        <dbReference type="Pfam" id="PF24852"/>
    </source>
</evidence>
<keyword evidence="4" id="KW-1185">Reference proteome</keyword>
<dbReference type="EMBL" id="KN847319">
    <property type="protein sequence ID" value="KIW55752.1"/>
    <property type="molecule type" value="Genomic_DNA"/>
</dbReference>
<sequence length="142" mass="16254">MTLPGEEKDEVPVFDTCDDIRTKIKRYMRETPHATGAGFVRTANRALPEDSDRKAGSQTLTKFLNAKGPRKGAEGNVFHTAYVFFEKLRIKQGKPKSKKREEMEKAWGRQGIDLEDSSRTRVFVGPNLPPVYEDQYGKLRRH</sequence>
<evidence type="ECO:0000313" key="4">
    <source>
        <dbReference type="Proteomes" id="UP000054342"/>
    </source>
</evidence>
<proteinExistence type="predicted"/>